<accession>A0A8S1R054</accession>
<keyword evidence="2" id="KW-1185">Reference proteome</keyword>
<reference evidence="1" key="1">
    <citation type="submission" date="2021-01" db="EMBL/GenBank/DDBJ databases">
        <authorList>
            <consortium name="Genoscope - CEA"/>
            <person name="William W."/>
        </authorList>
    </citation>
    <scope>NUCLEOTIDE SEQUENCE</scope>
</reference>
<dbReference type="Proteomes" id="UP000692954">
    <property type="component" value="Unassembled WGS sequence"/>
</dbReference>
<organism evidence="1 2">
    <name type="scientific">Paramecium sonneborni</name>
    <dbReference type="NCBI Taxonomy" id="65129"/>
    <lineage>
        <taxon>Eukaryota</taxon>
        <taxon>Sar</taxon>
        <taxon>Alveolata</taxon>
        <taxon>Ciliophora</taxon>
        <taxon>Intramacronucleata</taxon>
        <taxon>Oligohymenophorea</taxon>
        <taxon>Peniculida</taxon>
        <taxon>Parameciidae</taxon>
        <taxon>Paramecium</taxon>
    </lineage>
</organism>
<dbReference type="EMBL" id="CAJJDN010000132">
    <property type="protein sequence ID" value="CAD8121416.1"/>
    <property type="molecule type" value="Genomic_DNA"/>
</dbReference>
<evidence type="ECO:0000313" key="1">
    <source>
        <dbReference type="EMBL" id="CAD8121416.1"/>
    </source>
</evidence>
<dbReference type="AlphaFoldDB" id="A0A8S1R054"/>
<proteinExistence type="predicted"/>
<evidence type="ECO:0000313" key="2">
    <source>
        <dbReference type="Proteomes" id="UP000692954"/>
    </source>
</evidence>
<protein>
    <submittedName>
        <fullName evidence="1">Uncharacterized protein</fullName>
    </submittedName>
</protein>
<gene>
    <name evidence="1" type="ORF">PSON_ATCC_30995.1.T1320067</name>
</gene>
<name>A0A8S1R054_9CILI</name>
<sequence length="70" mass="8500">MINPLVKIDWIEQFPYEDDQNAWYQYNGFLFVLDSMVLCILDQGQNLHTKEKKKQYCKLSLEENQKIMRI</sequence>
<comment type="caution">
    <text evidence="1">The sequence shown here is derived from an EMBL/GenBank/DDBJ whole genome shotgun (WGS) entry which is preliminary data.</text>
</comment>